<sequence length="154" mass="17766">ERQTIHNALIDREIKLTRREVNILMRSLKRKYPDKAIDANDAVHEPFELPFETHEANLLQFPSNDQAVHDILILQDAQNGLFLADLGLAKLQTHTLLRLLADLKCALQDLQLSALQKSDFRQIEQQAKETYCRMELKLKNNGKTIVGIINRNEK</sequence>
<evidence type="ECO:0000313" key="1">
    <source>
        <dbReference type="EMBL" id="KAA6360782.1"/>
    </source>
</evidence>
<dbReference type="AlphaFoldDB" id="A0A5J4TSC0"/>
<comment type="caution">
    <text evidence="1">The sequence shown here is derived from an EMBL/GenBank/DDBJ whole genome shotgun (WGS) entry which is preliminary data.</text>
</comment>
<organism evidence="1 2">
    <name type="scientific">Streblomastix strix</name>
    <dbReference type="NCBI Taxonomy" id="222440"/>
    <lineage>
        <taxon>Eukaryota</taxon>
        <taxon>Metamonada</taxon>
        <taxon>Preaxostyla</taxon>
        <taxon>Oxymonadida</taxon>
        <taxon>Streblomastigidae</taxon>
        <taxon>Streblomastix</taxon>
    </lineage>
</organism>
<proteinExistence type="predicted"/>
<feature type="non-terminal residue" evidence="1">
    <location>
        <position position="1"/>
    </location>
</feature>
<accession>A0A5J4TSC0</accession>
<gene>
    <name evidence="1" type="ORF">EZS28_043691</name>
</gene>
<protein>
    <submittedName>
        <fullName evidence="1">Uncharacterized protein</fullName>
    </submittedName>
</protein>
<name>A0A5J4TSC0_9EUKA</name>
<reference evidence="1 2" key="1">
    <citation type="submission" date="2019-03" db="EMBL/GenBank/DDBJ databases">
        <title>Single cell metagenomics reveals metabolic interactions within the superorganism composed of flagellate Streblomastix strix and complex community of Bacteroidetes bacteria on its surface.</title>
        <authorList>
            <person name="Treitli S.C."/>
            <person name="Kolisko M."/>
            <person name="Husnik F."/>
            <person name="Keeling P."/>
            <person name="Hampl V."/>
        </authorList>
    </citation>
    <scope>NUCLEOTIDE SEQUENCE [LARGE SCALE GENOMIC DNA]</scope>
    <source>
        <strain evidence="1">ST1C</strain>
    </source>
</reference>
<evidence type="ECO:0000313" key="2">
    <source>
        <dbReference type="Proteomes" id="UP000324800"/>
    </source>
</evidence>
<dbReference type="Proteomes" id="UP000324800">
    <property type="component" value="Unassembled WGS sequence"/>
</dbReference>
<dbReference type="EMBL" id="SNRW01026452">
    <property type="protein sequence ID" value="KAA6360782.1"/>
    <property type="molecule type" value="Genomic_DNA"/>
</dbReference>